<feature type="transmembrane region" description="Helical" evidence="1">
    <location>
        <begin position="447"/>
        <end position="468"/>
    </location>
</feature>
<evidence type="ECO:0000313" key="3">
    <source>
        <dbReference type="Proteomes" id="UP000216035"/>
    </source>
</evidence>
<dbReference type="PANTHER" id="PTHR38454">
    <property type="entry name" value="INTEGRAL MEMBRANE PROTEIN-RELATED"/>
    <property type="match status" value="1"/>
</dbReference>
<keyword evidence="1" id="KW-0472">Membrane</keyword>
<evidence type="ECO:0000313" key="2">
    <source>
        <dbReference type="EMBL" id="OYQ42767.1"/>
    </source>
</evidence>
<keyword evidence="1" id="KW-0812">Transmembrane</keyword>
<comment type="caution">
    <text evidence="2">The sequence shown here is derived from an EMBL/GenBank/DDBJ whole genome shotgun (WGS) entry which is preliminary data.</text>
</comment>
<organism evidence="2 3">
    <name type="scientific">Flavobacterium aurantiibacter</name>
    <dbReference type="NCBI Taxonomy" id="2023067"/>
    <lineage>
        <taxon>Bacteria</taxon>
        <taxon>Pseudomonadati</taxon>
        <taxon>Bacteroidota</taxon>
        <taxon>Flavobacteriia</taxon>
        <taxon>Flavobacteriales</taxon>
        <taxon>Flavobacteriaceae</taxon>
        <taxon>Flavobacterium</taxon>
    </lineage>
</organism>
<dbReference type="AlphaFoldDB" id="A0A255ZMI0"/>
<accession>A0A255ZMI0</accession>
<dbReference type="InterPro" id="IPR018580">
    <property type="entry name" value="Uncharacterised_YfhO"/>
</dbReference>
<protein>
    <recommendedName>
        <fullName evidence="4">Membrane protein YfhO</fullName>
    </recommendedName>
</protein>
<feature type="transmembrane region" description="Helical" evidence="1">
    <location>
        <begin position="412"/>
        <end position="435"/>
    </location>
</feature>
<feature type="transmembrane region" description="Helical" evidence="1">
    <location>
        <begin position="804"/>
        <end position="824"/>
    </location>
</feature>
<feature type="transmembrane region" description="Helical" evidence="1">
    <location>
        <begin position="100"/>
        <end position="117"/>
    </location>
</feature>
<dbReference type="OrthoDB" id="9772884at2"/>
<evidence type="ECO:0000256" key="1">
    <source>
        <dbReference type="SAM" id="Phobius"/>
    </source>
</evidence>
<dbReference type="RefSeq" id="WP_094486923.1">
    <property type="nucleotide sequence ID" value="NZ_NOXX01000211.1"/>
</dbReference>
<sequence length="829" mass="92410">MKILQKFVPHFIALLFFVIAALIYCYPVLQRKTVYQSDIVQYTGMAKEQNDFRATNDQEPYWTNAAFGGMPTYQLGANYPHNYVKKLDSVIRFLPRPADYIFLYFLGFYTLIVALGIDYRKGIIGALAFGFSTYLIVILNVGHNAKAHAIAYMPLVLAGLIWVFRGKRTLGFVVSTLAIALEINANHFQMTYYLLFLLAAVAIYYIYEFAKQKEYKPLFINFGILLGAGILALGANAAGVLATAEYTDWSIRGKSELTFKAEGSKNTSDAAMEYEYITEYSYGIGESLNLIVPRLFGGSNSESLDENSAVVDQLQKTQIAENQYIPKEQAIEYAKEGMPTYWGDQPIVAAPAYIGVTVFFLALLALYYDQRKIKYAFLAASLLSLFLSWGKNLDFLTRFFVDYVPLYDKFRAVSSIQVVLELCMPLLAVMGLQTFWKLDAAQQQKAVIKTGGTVLAILLLIFGGKYFLEFTTVKDDELVTQLGAEIVAALRKDREAMYTTDTLKAIGLTAVLAGILWLFVKQKLKSATALSLIGLLILVDLISVDKRYLNADNFVPGIKMREPFERTSADSEILADSTVFRVYDIQGRLNARASYFHKSVGGYSAVRPRRYDQLFEFGVERDLQKWASQINPETGLLGIDYPVLSALNVKYVLIPTEQGEVVVGNPFAYGNAWFVKSIVPAKSADEEFRATLNSNLRQTAILASSDAKALAGKTISADSLSQIRLTSAKAYTPNKITYQSNNASDGFAVFSESFYKDGWTAKIDGKEAPIYRANYVLRGLFIPKGAHQITFEFKPKVVETGGTISLISTIILLLILGIVGFKYAKESKK</sequence>
<dbReference type="Proteomes" id="UP000216035">
    <property type="component" value="Unassembled WGS sequence"/>
</dbReference>
<name>A0A255ZMI0_9FLAO</name>
<evidence type="ECO:0008006" key="4">
    <source>
        <dbReference type="Google" id="ProtNLM"/>
    </source>
</evidence>
<feature type="transmembrane region" description="Helical" evidence="1">
    <location>
        <begin position="527"/>
        <end position="544"/>
    </location>
</feature>
<dbReference type="PANTHER" id="PTHR38454:SF1">
    <property type="entry name" value="INTEGRAL MEMBRANE PROTEIN"/>
    <property type="match status" value="1"/>
</dbReference>
<feature type="transmembrane region" description="Helical" evidence="1">
    <location>
        <begin position="7"/>
        <end position="29"/>
    </location>
</feature>
<gene>
    <name evidence="2" type="ORF">CHX27_11525</name>
</gene>
<reference evidence="2 3" key="1">
    <citation type="submission" date="2017-07" db="EMBL/GenBank/DDBJ databases">
        <title>Flavobacterium cyanobacteriorum sp. nov., isolated from cyanobacterial aggregates in a eutrophic lake.</title>
        <authorList>
            <person name="Cai H."/>
        </authorList>
    </citation>
    <scope>NUCLEOTIDE SEQUENCE [LARGE SCALE GENOMIC DNA]</scope>
    <source>
        <strain evidence="2 3">TH167</strain>
    </source>
</reference>
<keyword evidence="1" id="KW-1133">Transmembrane helix</keyword>
<proteinExistence type="predicted"/>
<keyword evidence="3" id="KW-1185">Reference proteome</keyword>
<feature type="transmembrane region" description="Helical" evidence="1">
    <location>
        <begin position="219"/>
        <end position="242"/>
    </location>
</feature>
<feature type="transmembrane region" description="Helical" evidence="1">
    <location>
        <begin position="124"/>
        <end position="141"/>
    </location>
</feature>
<dbReference type="EMBL" id="NOXX01000211">
    <property type="protein sequence ID" value="OYQ42767.1"/>
    <property type="molecule type" value="Genomic_DNA"/>
</dbReference>
<feature type="transmembrane region" description="Helical" evidence="1">
    <location>
        <begin position="191"/>
        <end position="207"/>
    </location>
</feature>
<dbReference type="Pfam" id="PF09586">
    <property type="entry name" value="YfhO"/>
    <property type="match status" value="1"/>
</dbReference>
<feature type="transmembrane region" description="Helical" evidence="1">
    <location>
        <begin position="147"/>
        <end position="164"/>
    </location>
</feature>
<feature type="transmembrane region" description="Helical" evidence="1">
    <location>
        <begin position="502"/>
        <end position="520"/>
    </location>
</feature>
<feature type="transmembrane region" description="Helical" evidence="1">
    <location>
        <begin position="375"/>
        <end position="392"/>
    </location>
</feature>
<feature type="transmembrane region" description="Helical" evidence="1">
    <location>
        <begin position="347"/>
        <end position="368"/>
    </location>
</feature>